<reference evidence="1" key="1">
    <citation type="journal article" date="2015" name="Nature">
        <title>Complex archaea that bridge the gap between prokaryotes and eukaryotes.</title>
        <authorList>
            <person name="Spang A."/>
            <person name="Saw J.H."/>
            <person name="Jorgensen S.L."/>
            <person name="Zaremba-Niedzwiedzka K."/>
            <person name="Martijn J."/>
            <person name="Lind A.E."/>
            <person name="van Eijk R."/>
            <person name="Schleper C."/>
            <person name="Guy L."/>
            <person name="Ettema T.J."/>
        </authorList>
    </citation>
    <scope>NUCLEOTIDE SEQUENCE</scope>
</reference>
<gene>
    <name evidence="1" type="ORF">LCGC14_1079500</name>
</gene>
<dbReference type="EMBL" id="LAZR01004716">
    <property type="protein sequence ID" value="KKN06208.1"/>
    <property type="molecule type" value="Genomic_DNA"/>
</dbReference>
<sequence>MSELKIFKKRIKKRKETKYNLGKYRDVEVRNGTDIDFIDTIKKKEKGCE</sequence>
<organism evidence="1">
    <name type="scientific">marine sediment metagenome</name>
    <dbReference type="NCBI Taxonomy" id="412755"/>
    <lineage>
        <taxon>unclassified sequences</taxon>
        <taxon>metagenomes</taxon>
        <taxon>ecological metagenomes</taxon>
    </lineage>
</organism>
<accession>A0A0F9QLF9</accession>
<protein>
    <submittedName>
        <fullName evidence="1">Uncharacterized protein</fullName>
    </submittedName>
</protein>
<dbReference type="AlphaFoldDB" id="A0A0F9QLF9"/>
<proteinExistence type="predicted"/>
<comment type="caution">
    <text evidence="1">The sequence shown here is derived from an EMBL/GenBank/DDBJ whole genome shotgun (WGS) entry which is preliminary data.</text>
</comment>
<name>A0A0F9QLF9_9ZZZZ</name>
<evidence type="ECO:0000313" key="1">
    <source>
        <dbReference type="EMBL" id="KKN06208.1"/>
    </source>
</evidence>